<reference evidence="2" key="1">
    <citation type="journal article" date="2023" name="Mol. Phylogenet. Evol.">
        <title>Genome-scale phylogeny and comparative genomics of the fungal order Sordariales.</title>
        <authorList>
            <person name="Hensen N."/>
            <person name="Bonometti L."/>
            <person name="Westerberg I."/>
            <person name="Brannstrom I.O."/>
            <person name="Guillou S."/>
            <person name="Cros-Aarteil S."/>
            <person name="Calhoun S."/>
            <person name="Haridas S."/>
            <person name="Kuo A."/>
            <person name="Mondo S."/>
            <person name="Pangilinan J."/>
            <person name="Riley R."/>
            <person name="LaButti K."/>
            <person name="Andreopoulos B."/>
            <person name="Lipzen A."/>
            <person name="Chen C."/>
            <person name="Yan M."/>
            <person name="Daum C."/>
            <person name="Ng V."/>
            <person name="Clum A."/>
            <person name="Steindorff A."/>
            <person name="Ohm R.A."/>
            <person name="Martin F."/>
            <person name="Silar P."/>
            <person name="Natvig D.O."/>
            <person name="Lalanne C."/>
            <person name="Gautier V."/>
            <person name="Ament-Velasquez S.L."/>
            <person name="Kruys A."/>
            <person name="Hutchinson M.I."/>
            <person name="Powell A.J."/>
            <person name="Barry K."/>
            <person name="Miller A.N."/>
            <person name="Grigoriev I.V."/>
            <person name="Debuchy R."/>
            <person name="Gladieux P."/>
            <person name="Hiltunen Thoren M."/>
            <person name="Johannesson H."/>
        </authorList>
    </citation>
    <scope>NUCLEOTIDE SEQUENCE</scope>
    <source>
        <strain evidence="2">CBS 955.72</strain>
    </source>
</reference>
<keyword evidence="3" id="KW-1185">Reference proteome</keyword>
<evidence type="ECO:0000313" key="3">
    <source>
        <dbReference type="Proteomes" id="UP001275084"/>
    </source>
</evidence>
<dbReference type="AlphaFoldDB" id="A0AAJ0HX94"/>
<feature type="region of interest" description="Disordered" evidence="1">
    <location>
        <begin position="203"/>
        <end position="246"/>
    </location>
</feature>
<comment type="caution">
    <text evidence="2">The sequence shown here is derived from an EMBL/GenBank/DDBJ whole genome shotgun (WGS) entry which is preliminary data.</text>
</comment>
<reference evidence="2" key="2">
    <citation type="submission" date="2023-06" db="EMBL/GenBank/DDBJ databases">
        <authorList>
            <consortium name="Lawrence Berkeley National Laboratory"/>
            <person name="Haridas S."/>
            <person name="Hensen N."/>
            <person name="Bonometti L."/>
            <person name="Westerberg I."/>
            <person name="Brannstrom I.O."/>
            <person name="Guillou S."/>
            <person name="Cros-Aarteil S."/>
            <person name="Calhoun S."/>
            <person name="Kuo A."/>
            <person name="Mondo S."/>
            <person name="Pangilinan J."/>
            <person name="Riley R."/>
            <person name="Labutti K."/>
            <person name="Andreopoulos B."/>
            <person name="Lipzen A."/>
            <person name="Chen C."/>
            <person name="Yanf M."/>
            <person name="Daum C."/>
            <person name="Ng V."/>
            <person name="Clum A."/>
            <person name="Steindorff A."/>
            <person name="Ohm R."/>
            <person name="Martin F."/>
            <person name="Silar P."/>
            <person name="Natvig D."/>
            <person name="Lalanne C."/>
            <person name="Gautier V."/>
            <person name="Ament-Velasquez S.L."/>
            <person name="Kruys A."/>
            <person name="Hutchinson M.I."/>
            <person name="Powell A.J."/>
            <person name="Barry K."/>
            <person name="Miller A.N."/>
            <person name="Grigoriev I.V."/>
            <person name="Debuchy R."/>
            <person name="Gladieux P."/>
            <person name="Thoren M.H."/>
            <person name="Johannesson H."/>
        </authorList>
    </citation>
    <scope>NUCLEOTIDE SEQUENCE</scope>
    <source>
        <strain evidence="2">CBS 955.72</strain>
    </source>
</reference>
<accession>A0AAJ0HX94</accession>
<dbReference type="Proteomes" id="UP001275084">
    <property type="component" value="Unassembled WGS sequence"/>
</dbReference>
<evidence type="ECO:0000256" key="1">
    <source>
        <dbReference type="SAM" id="MobiDB-lite"/>
    </source>
</evidence>
<dbReference type="EMBL" id="JAUIQD010000001">
    <property type="protein sequence ID" value="KAK3364363.1"/>
    <property type="molecule type" value="Genomic_DNA"/>
</dbReference>
<organism evidence="2 3">
    <name type="scientific">Lasiosphaeria hispida</name>
    <dbReference type="NCBI Taxonomy" id="260671"/>
    <lineage>
        <taxon>Eukaryota</taxon>
        <taxon>Fungi</taxon>
        <taxon>Dikarya</taxon>
        <taxon>Ascomycota</taxon>
        <taxon>Pezizomycotina</taxon>
        <taxon>Sordariomycetes</taxon>
        <taxon>Sordariomycetidae</taxon>
        <taxon>Sordariales</taxon>
        <taxon>Lasiosphaeriaceae</taxon>
        <taxon>Lasiosphaeria</taxon>
    </lineage>
</organism>
<proteinExistence type="predicted"/>
<gene>
    <name evidence="2" type="ORF">B0T25DRAFT_61935</name>
</gene>
<name>A0AAJ0HX94_9PEZI</name>
<protein>
    <submittedName>
        <fullName evidence="2">Uncharacterized protein</fullName>
    </submittedName>
</protein>
<feature type="compositionally biased region" description="Polar residues" evidence="1">
    <location>
        <begin position="203"/>
        <end position="215"/>
    </location>
</feature>
<feature type="region of interest" description="Disordered" evidence="1">
    <location>
        <begin position="77"/>
        <end position="162"/>
    </location>
</feature>
<feature type="compositionally biased region" description="Basic residues" evidence="1">
    <location>
        <begin position="131"/>
        <end position="140"/>
    </location>
</feature>
<evidence type="ECO:0000313" key="2">
    <source>
        <dbReference type="EMBL" id="KAK3364363.1"/>
    </source>
</evidence>
<feature type="compositionally biased region" description="Basic and acidic residues" evidence="1">
    <location>
        <begin position="150"/>
        <end position="162"/>
    </location>
</feature>
<sequence length="268" mass="29325">MAQRATATVTAITMLNSLGLGQSQDGWGLFAIESAGPPTRSTSILTARTRLKLRSKLTAKTALGAIYAEVGTTVRRSRIRKNDDNTYPPTRKRRKMPPPTRSTLLRTATRRQIRSDGGVSRSRQARVSSPGRKRSGRRCIRAPPSSQHSSSKEGTTHIPEAKFEEWPLQDAVLKRATVNGLATFQLQFTWGNCTDDVHKDRATSQVMGDSGSSSPAEGPNSAKQGPRRRATFTAGEKAPSQTDDDVQLPALTEGETEWKIEKIVATRK</sequence>